<name>A0A836C858_9STRA</name>
<accession>A0A836C858</accession>
<dbReference type="AlphaFoldDB" id="A0A836C858"/>
<reference evidence="1" key="1">
    <citation type="submission" date="2021-02" db="EMBL/GenBank/DDBJ databases">
        <title>First Annotated Genome of the Yellow-green Alga Tribonema minus.</title>
        <authorList>
            <person name="Mahan K.M."/>
        </authorList>
    </citation>
    <scope>NUCLEOTIDE SEQUENCE</scope>
    <source>
        <strain evidence="1">UTEX B ZZ1240</strain>
    </source>
</reference>
<organism evidence="1 2">
    <name type="scientific">Tribonema minus</name>
    <dbReference type="NCBI Taxonomy" id="303371"/>
    <lineage>
        <taxon>Eukaryota</taxon>
        <taxon>Sar</taxon>
        <taxon>Stramenopiles</taxon>
        <taxon>Ochrophyta</taxon>
        <taxon>PX clade</taxon>
        <taxon>Xanthophyceae</taxon>
        <taxon>Tribonematales</taxon>
        <taxon>Tribonemataceae</taxon>
        <taxon>Tribonema</taxon>
    </lineage>
</organism>
<dbReference type="EMBL" id="JAFCMP010000547">
    <property type="protein sequence ID" value="KAG5175677.1"/>
    <property type="molecule type" value="Genomic_DNA"/>
</dbReference>
<dbReference type="Proteomes" id="UP000664859">
    <property type="component" value="Unassembled WGS sequence"/>
</dbReference>
<evidence type="ECO:0000313" key="1">
    <source>
        <dbReference type="EMBL" id="KAG5175677.1"/>
    </source>
</evidence>
<comment type="caution">
    <text evidence="1">The sequence shown here is derived from an EMBL/GenBank/DDBJ whole genome shotgun (WGS) entry which is preliminary data.</text>
</comment>
<proteinExistence type="predicted"/>
<protein>
    <submittedName>
        <fullName evidence="1">Uncharacterized protein</fullName>
    </submittedName>
</protein>
<sequence>MLTRHVVLTHHFQGIWGQQPCFNYNPGTCDITFKDSQPTYGNGAYPKNIRQLTLPAVSKFAGVPIPLHDPDANFLVDAKTGERLTNCQVTGVVTGVAYVACAQDLQYRNVDCELQNAYANLKSFASAPANADAVPTMSLNAQFTVTAAGAVAAAPIAAATAVSLYSALSGTATVLSMSCDAVAAAGGGAALRVDSCLMFEAVPTNESPDLVKQAATTDLNIKYRFSDPPVATLRFNNVTDGTDKSTDTMLNADNPIVTQLGTAPAYCNDEDAEYQGEDGAWYRYFRGSDGHYVNMTHIVYVDAAYAYSSTMQSIQQLPLLKNGIVYVDAAYAYASTMQVRESCVALLRRDGEASREYTMCAVNRYFRGSDDHYVNTTHIVYVDAAYAYASTMQIPWQPLYDVVTARNLRMRVACYNEVGWNLGDGYLYFASAYGAPLAAAMTVACAPGSWSDAFCGKLLPAGAVADETGSSGAASQRVGHAVAAAAAAAAARA</sequence>
<evidence type="ECO:0000313" key="2">
    <source>
        <dbReference type="Proteomes" id="UP000664859"/>
    </source>
</evidence>
<gene>
    <name evidence="1" type="ORF">JKP88DRAFT_274566</name>
</gene>
<keyword evidence="2" id="KW-1185">Reference proteome</keyword>